<keyword evidence="4" id="KW-1185">Reference proteome</keyword>
<protein>
    <submittedName>
        <fullName evidence="3">Biotin--[acetyl-CoA-carboxylase] ligase</fullName>
        <ecNumber evidence="3">6.3.4.15</ecNumber>
    </submittedName>
</protein>
<dbReference type="EMBL" id="JAOTIF010000017">
    <property type="protein sequence ID" value="MCU7551075.1"/>
    <property type="molecule type" value="Genomic_DNA"/>
</dbReference>
<gene>
    <name evidence="3" type="ORF">OCK74_18290</name>
</gene>
<accession>A0A9X3B8Q3</accession>
<dbReference type="EC" id="6.3.4.15" evidence="3"/>
<reference evidence="3" key="2">
    <citation type="submission" date="2023-04" db="EMBL/GenBank/DDBJ databases">
        <title>Paracnuella aquatica gen. nov., sp. nov., a member of the family Chitinophagaceae isolated from a hot spring.</title>
        <authorList>
            <person name="Wang C."/>
        </authorList>
    </citation>
    <scope>NUCLEOTIDE SEQUENCE</scope>
    <source>
        <strain evidence="3">LB-8</strain>
    </source>
</reference>
<keyword evidence="1 3" id="KW-0436">Ligase</keyword>
<dbReference type="NCBIfam" id="TIGR00121">
    <property type="entry name" value="birA_ligase"/>
    <property type="match status" value="1"/>
</dbReference>
<evidence type="ECO:0000313" key="3">
    <source>
        <dbReference type="EMBL" id="MCU7551075.1"/>
    </source>
</evidence>
<reference evidence="3" key="1">
    <citation type="submission" date="2022-09" db="EMBL/GenBank/DDBJ databases">
        <authorList>
            <person name="Yuan C."/>
            <person name="Ke Z."/>
        </authorList>
    </citation>
    <scope>NUCLEOTIDE SEQUENCE</scope>
    <source>
        <strain evidence="3">LB-8</strain>
    </source>
</reference>
<proteinExistence type="predicted"/>
<sequence>MFPSAKQIGFPFIELHTVDSTNNYAMGLVHAGMAQHGTCVFAHEQTKGKGQRSKRWVSIHGQNILLSIIIEPFNLRPEQLFRLSMMTAIGVQRFYSHYVGEDTYIKWPNDIYWRDRKAGGILIENNLQGREWKYAVIGIGLNINQTSFEGMPVKAVSLRQITGRRYDTVEMAKSLINTLQTTFEELLNNSEEIASCYHKFLYKNHQTVRLRKGSRIFDAYIKGVTEDGRLVTATSMEEYFSVGEVEWVMHEE</sequence>
<dbReference type="Pfam" id="PF03099">
    <property type="entry name" value="BPL_LplA_LipB"/>
    <property type="match status" value="1"/>
</dbReference>
<dbReference type="CDD" id="cd16442">
    <property type="entry name" value="BPL"/>
    <property type="match status" value="1"/>
</dbReference>
<dbReference type="PANTHER" id="PTHR12835:SF5">
    <property type="entry name" value="BIOTIN--PROTEIN LIGASE"/>
    <property type="match status" value="1"/>
</dbReference>
<evidence type="ECO:0000256" key="1">
    <source>
        <dbReference type="ARBA" id="ARBA00022598"/>
    </source>
</evidence>
<dbReference type="Gene3D" id="3.30.930.10">
    <property type="entry name" value="Bira Bifunctional Protein, Domain 2"/>
    <property type="match status" value="1"/>
</dbReference>
<evidence type="ECO:0000259" key="2">
    <source>
        <dbReference type="PROSITE" id="PS51733"/>
    </source>
</evidence>
<evidence type="ECO:0000313" key="4">
    <source>
        <dbReference type="Proteomes" id="UP001155483"/>
    </source>
</evidence>
<dbReference type="GO" id="GO:0004077">
    <property type="term" value="F:biotin--[biotin carboxyl-carrier protein] ligase activity"/>
    <property type="evidence" value="ECO:0007669"/>
    <property type="project" value="UniProtKB-EC"/>
</dbReference>
<feature type="domain" description="BPL/LPL catalytic" evidence="2">
    <location>
        <begin position="1"/>
        <end position="187"/>
    </location>
</feature>
<dbReference type="RefSeq" id="WP_279298514.1">
    <property type="nucleotide sequence ID" value="NZ_JAOTIF010000017.1"/>
</dbReference>
<dbReference type="SUPFAM" id="SSF55681">
    <property type="entry name" value="Class II aaRS and biotin synthetases"/>
    <property type="match status" value="1"/>
</dbReference>
<organism evidence="3 4">
    <name type="scientific">Paraflavisolibacter caeni</name>
    <dbReference type="NCBI Taxonomy" id="2982496"/>
    <lineage>
        <taxon>Bacteria</taxon>
        <taxon>Pseudomonadati</taxon>
        <taxon>Bacteroidota</taxon>
        <taxon>Chitinophagia</taxon>
        <taxon>Chitinophagales</taxon>
        <taxon>Chitinophagaceae</taxon>
        <taxon>Paraflavisolibacter</taxon>
    </lineage>
</organism>
<dbReference type="GO" id="GO:0005737">
    <property type="term" value="C:cytoplasm"/>
    <property type="evidence" value="ECO:0007669"/>
    <property type="project" value="TreeGrafter"/>
</dbReference>
<dbReference type="PANTHER" id="PTHR12835">
    <property type="entry name" value="BIOTIN PROTEIN LIGASE"/>
    <property type="match status" value="1"/>
</dbReference>
<dbReference type="InterPro" id="IPR004143">
    <property type="entry name" value="BPL_LPL_catalytic"/>
</dbReference>
<dbReference type="AlphaFoldDB" id="A0A9X3B8Q3"/>
<name>A0A9X3B8Q3_9BACT</name>
<comment type="caution">
    <text evidence="3">The sequence shown here is derived from an EMBL/GenBank/DDBJ whole genome shotgun (WGS) entry which is preliminary data.</text>
</comment>
<dbReference type="PROSITE" id="PS51733">
    <property type="entry name" value="BPL_LPL_CATALYTIC"/>
    <property type="match status" value="1"/>
</dbReference>
<dbReference type="InterPro" id="IPR004408">
    <property type="entry name" value="Biotin_CoA_COase_ligase"/>
</dbReference>
<dbReference type="InterPro" id="IPR045864">
    <property type="entry name" value="aa-tRNA-synth_II/BPL/LPL"/>
</dbReference>
<dbReference type="Proteomes" id="UP001155483">
    <property type="component" value="Unassembled WGS sequence"/>
</dbReference>